<dbReference type="CDD" id="cd00448">
    <property type="entry name" value="YjgF_YER057c_UK114_family"/>
    <property type="match status" value="1"/>
</dbReference>
<gene>
    <name evidence="2" type="ORF">C447_12195</name>
</gene>
<protein>
    <submittedName>
        <fullName evidence="2">Endoribonuclease L-PSP</fullName>
    </submittedName>
</protein>
<dbReference type="FunFam" id="3.30.1330.40:FF:000001">
    <property type="entry name" value="L-PSP family endoribonuclease"/>
    <property type="match status" value="1"/>
</dbReference>
<dbReference type="eggNOG" id="arCOG01630">
    <property type="taxonomic scope" value="Archaea"/>
</dbReference>
<dbReference type="GO" id="GO:0019239">
    <property type="term" value="F:deaminase activity"/>
    <property type="evidence" value="ECO:0007669"/>
    <property type="project" value="TreeGrafter"/>
</dbReference>
<accession>M0LX32</accession>
<sequence>MVYVSGQGPVDPQSGNIVEGDIQIQTERTLDNLAAILRAAGCSLDDVVRAQVYVRDMSQYDAVNEVYSGYMNQPYPARTAIEVSELPVDIDVEIDMVAEQK</sequence>
<dbReference type="Gene3D" id="3.30.1330.40">
    <property type="entry name" value="RutC-like"/>
    <property type="match status" value="1"/>
</dbReference>
<evidence type="ECO:0000313" key="2">
    <source>
        <dbReference type="EMBL" id="EMA37733.1"/>
    </source>
</evidence>
<dbReference type="Proteomes" id="UP000011566">
    <property type="component" value="Unassembled WGS sequence"/>
</dbReference>
<comment type="similarity">
    <text evidence="1">Belongs to the RutC family.</text>
</comment>
<dbReference type="PANTHER" id="PTHR11803:SF58">
    <property type="entry name" value="PROTEIN HMF1-RELATED"/>
    <property type="match status" value="1"/>
</dbReference>
<evidence type="ECO:0000313" key="3">
    <source>
        <dbReference type="Proteomes" id="UP000011566"/>
    </source>
</evidence>
<keyword evidence="3" id="KW-1185">Reference proteome</keyword>
<dbReference type="InterPro" id="IPR006056">
    <property type="entry name" value="RidA"/>
</dbReference>
<dbReference type="SUPFAM" id="SSF55298">
    <property type="entry name" value="YjgF-like"/>
    <property type="match status" value="1"/>
</dbReference>
<comment type="caution">
    <text evidence="2">The sequence shown here is derived from an EMBL/GenBank/DDBJ whole genome shotgun (WGS) entry which is preliminary data.</text>
</comment>
<reference evidence="2 3" key="1">
    <citation type="journal article" date="2014" name="PLoS Genet.">
        <title>Phylogenetically driven sequencing of extremely halophilic archaea reveals strategies for static and dynamic osmo-response.</title>
        <authorList>
            <person name="Becker E.A."/>
            <person name="Seitzer P.M."/>
            <person name="Tritt A."/>
            <person name="Larsen D."/>
            <person name="Krusor M."/>
            <person name="Yao A.I."/>
            <person name="Wu D."/>
            <person name="Madern D."/>
            <person name="Eisen J.A."/>
            <person name="Darling A.E."/>
            <person name="Facciotti M.T."/>
        </authorList>
    </citation>
    <scope>NUCLEOTIDE SEQUENCE [LARGE SCALE GENOMIC DNA]</scope>
    <source>
        <strain evidence="2 3">100A6</strain>
    </source>
</reference>
<dbReference type="InterPro" id="IPR006175">
    <property type="entry name" value="YjgF/YER057c/UK114"/>
</dbReference>
<dbReference type="GO" id="GO:0005829">
    <property type="term" value="C:cytosol"/>
    <property type="evidence" value="ECO:0007669"/>
    <property type="project" value="TreeGrafter"/>
</dbReference>
<name>M0LX32_9EURY</name>
<dbReference type="AlphaFoldDB" id="M0LX32"/>
<dbReference type="Pfam" id="PF01042">
    <property type="entry name" value="Ribonuc_L-PSP"/>
    <property type="match status" value="1"/>
</dbReference>
<dbReference type="PANTHER" id="PTHR11803">
    <property type="entry name" value="2-IMINOBUTANOATE/2-IMINOPROPANOATE DEAMINASE RIDA"/>
    <property type="match status" value="1"/>
</dbReference>
<dbReference type="PATRIC" id="fig|1132509.6.peg.2791"/>
<organism evidence="2 3">
    <name type="scientific">Halococcus hamelinensis 100A6</name>
    <dbReference type="NCBI Taxonomy" id="1132509"/>
    <lineage>
        <taxon>Archaea</taxon>
        <taxon>Methanobacteriati</taxon>
        <taxon>Methanobacteriota</taxon>
        <taxon>Stenosarchaea group</taxon>
        <taxon>Halobacteria</taxon>
        <taxon>Halobacteriales</taxon>
        <taxon>Halococcaceae</taxon>
        <taxon>Halococcus</taxon>
    </lineage>
</organism>
<evidence type="ECO:0000256" key="1">
    <source>
        <dbReference type="ARBA" id="ARBA00010552"/>
    </source>
</evidence>
<dbReference type="NCBIfam" id="TIGR00004">
    <property type="entry name" value="Rid family detoxifying hydrolase"/>
    <property type="match status" value="1"/>
</dbReference>
<dbReference type="EMBL" id="AOMB01000033">
    <property type="protein sequence ID" value="EMA37733.1"/>
    <property type="molecule type" value="Genomic_DNA"/>
</dbReference>
<dbReference type="InterPro" id="IPR035959">
    <property type="entry name" value="RutC-like_sf"/>
</dbReference>
<proteinExistence type="inferred from homology"/>